<accession>A0ABN3KK32</accession>
<dbReference type="Pfam" id="PF19790">
    <property type="entry name" value="DUF6274"/>
    <property type="match status" value="1"/>
</dbReference>
<evidence type="ECO:0000313" key="3">
    <source>
        <dbReference type="Proteomes" id="UP001501638"/>
    </source>
</evidence>
<comment type="caution">
    <text evidence="2">The sequence shown here is derived from an EMBL/GenBank/DDBJ whole genome shotgun (WGS) entry which is preliminary data.</text>
</comment>
<dbReference type="EMBL" id="BAAASZ010000034">
    <property type="protein sequence ID" value="GAA2459111.1"/>
    <property type="molecule type" value="Genomic_DNA"/>
</dbReference>
<gene>
    <name evidence="2" type="ORF">GCM10010405_49220</name>
</gene>
<keyword evidence="3" id="KW-1185">Reference proteome</keyword>
<reference evidence="2 3" key="1">
    <citation type="journal article" date="2019" name="Int. J. Syst. Evol. Microbiol.">
        <title>The Global Catalogue of Microorganisms (GCM) 10K type strain sequencing project: providing services to taxonomists for standard genome sequencing and annotation.</title>
        <authorList>
            <consortium name="The Broad Institute Genomics Platform"/>
            <consortium name="The Broad Institute Genome Sequencing Center for Infectious Disease"/>
            <person name="Wu L."/>
            <person name="Ma J."/>
        </authorList>
    </citation>
    <scope>NUCLEOTIDE SEQUENCE [LARGE SCALE GENOMIC DNA]</scope>
    <source>
        <strain evidence="2 3">JCM 6305</strain>
    </source>
</reference>
<feature type="compositionally biased region" description="Low complexity" evidence="1">
    <location>
        <begin position="126"/>
        <end position="136"/>
    </location>
</feature>
<dbReference type="InterPro" id="IPR046241">
    <property type="entry name" value="DUF6274"/>
</dbReference>
<proteinExistence type="predicted"/>
<evidence type="ECO:0000313" key="2">
    <source>
        <dbReference type="EMBL" id="GAA2459111.1"/>
    </source>
</evidence>
<feature type="region of interest" description="Disordered" evidence="1">
    <location>
        <begin position="47"/>
        <end position="136"/>
    </location>
</feature>
<evidence type="ECO:0000256" key="1">
    <source>
        <dbReference type="SAM" id="MobiDB-lite"/>
    </source>
</evidence>
<feature type="compositionally biased region" description="Low complexity" evidence="1">
    <location>
        <begin position="103"/>
        <end position="117"/>
    </location>
</feature>
<sequence length="136" mass="13726">MPTTPNPPRHETRALLRAHLAAAARYGHATRHCPVCHRLQLLAMEPADERPRARTEPSPEVASEVVTDSPPLPSALSSSPSPAAPPGPLATSVPAPRSGARSEAPAVPPAAVAPVGAAPGGEQGGEEPAGVGESVN</sequence>
<dbReference type="RefSeq" id="WP_344327301.1">
    <property type="nucleotide sequence ID" value="NZ_BAAASZ010000034.1"/>
</dbReference>
<feature type="compositionally biased region" description="Basic and acidic residues" evidence="1">
    <location>
        <begin position="47"/>
        <end position="57"/>
    </location>
</feature>
<organism evidence="2 3">
    <name type="scientific">Streptomyces macrosporus</name>
    <dbReference type="NCBI Taxonomy" id="44032"/>
    <lineage>
        <taxon>Bacteria</taxon>
        <taxon>Bacillati</taxon>
        <taxon>Actinomycetota</taxon>
        <taxon>Actinomycetes</taxon>
        <taxon>Kitasatosporales</taxon>
        <taxon>Streptomycetaceae</taxon>
        <taxon>Streptomyces</taxon>
    </lineage>
</organism>
<protein>
    <submittedName>
        <fullName evidence="2">Uncharacterized protein</fullName>
    </submittedName>
</protein>
<name>A0ABN3KK32_9ACTN</name>
<dbReference type="Proteomes" id="UP001501638">
    <property type="component" value="Unassembled WGS sequence"/>
</dbReference>